<name>A0A0P9LW55_PSECA</name>
<dbReference type="InterPro" id="IPR007351">
    <property type="entry name" value="YjbR"/>
</dbReference>
<dbReference type="Proteomes" id="UP000281372">
    <property type="component" value="Unassembled WGS sequence"/>
</dbReference>
<dbReference type="EMBL" id="LJPX01000267">
    <property type="protein sequence ID" value="KPW74973.1"/>
    <property type="molecule type" value="Genomic_DNA"/>
</dbReference>
<evidence type="ECO:0000313" key="1">
    <source>
        <dbReference type="EMBL" id="KPW74973.1"/>
    </source>
</evidence>
<evidence type="ECO:0000313" key="4">
    <source>
        <dbReference type="Proteomes" id="UP000281372"/>
    </source>
</evidence>
<proteinExistence type="predicted"/>
<gene>
    <name evidence="1" type="ORF">ALO81_02778</name>
    <name evidence="2" type="ORF">ALQ64_02496</name>
</gene>
<evidence type="ECO:0000313" key="3">
    <source>
        <dbReference type="Proteomes" id="UP000050564"/>
    </source>
</evidence>
<dbReference type="Pfam" id="PF04237">
    <property type="entry name" value="YjbR"/>
    <property type="match status" value="1"/>
</dbReference>
<protein>
    <recommendedName>
        <fullName evidence="5">MmcQ/YjbR family DNA-binding protein</fullName>
    </recommendedName>
</protein>
<dbReference type="PANTHER" id="PTHR35145:SF1">
    <property type="entry name" value="CYTOPLASMIC PROTEIN"/>
    <property type="match status" value="1"/>
</dbReference>
<dbReference type="PANTHER" id="PTHR35145">
    <property type="entry name" value="CYTOPLASMIC PROTEIN-RELATED"/>
    <property type="match status" value="1"/>
</dbReference>
<dbReference type="Gene3D" id="3.90.1150.30">
    <property type="match status" value="1"/>
</dbReference>
<evidence type="ECO:0000313" key="2">
    <source>
        <dbReference type="EMBL" id="RMN33468.1"/>
    </source>
</evidence>
<dbReference type="RefSeq" id="WP_054999826.1">
    <property type="nucleotide sequence ID" value="NZ_FNKU01000001.1"/>
</dbReference>
<dbReference type="EMBL" id="RBOW01000373">
    <property type="protein sequence ID" value="RMN33468.1"/>
    <property type="molecule type" value="Genomic_DNA"/>
</dbReference>
<dbReference type="AlphaFoldDB" id="A0A0P9LW55"/>
<reference evidence="2 4" key="2">
    <citation type="submission" date="2018-08" db="EMBL/GenBank/DDBJ databases">
        <title>Recombination of ecologically and evolutionarily significant loci maintains genetic cohesion in the Pseudomonas syringae species complex.</title>
        <authorList>
            <person name="Dillon M."/>
            <person name="Thakur S."/>
            <person name="Almeida R.N.D."/>
            <person name="Weir B.S."/>
            <person name="Guttman D.S."/>
        </authorList>
    </citation>
    <scope>NUCLEOTIDE SEQUENCE [LARGE SCALE GENOMIC DNA]</scope>
    <source>
        <strain evidence="2 4">ICMP 2821</strain>
    </source>
</reference>
<evidence type="ECO:0008006" key="5">
    <source>
        <dbReference type="Google" id="ProtNLM"/>
    </source>
</evidence>
<dbReference type="Proteomes" id="UP000050564">
    <property type="component" value="Unassembled WGS sequence"/>
</dbReference>
<organism evidence="1 3">
    <name type="scientific">Pseudomonas cannabina</name>
    <dbReference type="NCBI Taxonomy" id="86840"/>
    <lineage>
        <taxon>Bacteria</taxon>
        <taxon>Pseudomonadati</taxon>
        <taxon>Pseudomonadota</taxon>
        <taxon>Gammaproteobacteria</taxon>
        <taxon>Pseudomonadales</taxon>
        <taxon>Pseudomonadaceae</taxon>
        <taxon>Pseudomonas</taxon>
    </lineage>
</organism>
<reference evidence="1 3" key="1">
    <citation type="submission" date="2015-09" db="EMBL/GenBank/DDBJ databases">
        <title>Genome announcement of multiple Pseudomonas syringae strains.</title>
        <authorList>
            <person name="Thakur S."/>
            <person name="Wang P.W."/>
            <person name="Gong Y."/>
            <person name="Weir B.S."/>
            <person name="Guttman D.S."/>
        </authorList>
    </citation>
    <scope>NUCLEOTIDE SEQUENCE [LARGE SCALE GENOMIC DNA]</scope>
    <source>
        <strain evidence="1 3">ICMP2823</strain>
    </source>
</reference>
<sequence>MTSRQSLLNHVAKTLDTRPDFPWSKFPDYAVLRHAGSEKWFGIVMNVPKEKLGLKGEGELDILDVKCRPEKAGSLRQMEGIYPGYHMNKEHWISVALDGSVPAKHIHELIQDSHDLTR</sequence>
<dbReference type="InterPro" id="IPR058532">
    <property type="entry name" value="YjbR/MT2646/Rv2570-like"/>
</dbReference>
<dbReference type="PATRIC" id="fig|86840.3.peg.3907"/>
<dbReference type="SUPFAM" id="SSF142906">
    <property type="entry name" value="YjbR-like"/>
    <property type="match status" value="1"/>
</dbReference>
<dbReference type="InterPro" id="IPR038056">
    <property type="entry name" value="YjbR-like_sf"/>
</dbReference>
<accession>A0A0P9LW55</accession>
<comment type="caution">
    <text evidence="1">The sequence shown here is derived from an EMBL/GenBank/DDBJ whole genome shotgun (WGS) entry which is preliminary data.</text>
</comment>